<sequence length="112" mass="12657">MVKVERVLGTPAPAMVADYLKYAALVELDALTRYVHLHTPGIMARSTPTKQRPSILCSAKKILELKNLPKDERVSWITWRNDLTFLAKQVLSRLIATTKLKDTTKNKESDGH</sequence>
<comment type="caution">
    <text evidence="1">The sequence shown here is derived from an EMBL/GenBank/DDBJ whole genome shotgun (WGS) entry which is preliminary data.</text>
</comment>
<reference evidence="1" key="2">
    <citation type="journal article" date="2023" name="IMA Fungus">
        <title>Comparative genomic study of the Penicillium genus elucidates a diverse pangenome and 15 lateral gene transfer events.</title>
        <authorList>
            <person name="Petersen C."/>
            <person name="Sorensen T."/>
            <person name="Nielsen M.R."/>
            <person name="Sondergaard T.E."/>
            <person name="Sorensen J.L."/>
            <person name="Fitzpatrick D.A."/>
            <person name="Frisvad J.C."/>
            <person name="Nielsen K.L."/>
        </authorList>
    </citation>
    <scope>NUCLEOTIDE SEQUENCE</scope>
    <source>
        <strain evidence="1">IBT 29677</strain>
    </source>
</reference>
<gene>
    <name evidence="1" type="ORF">N7509_000499</name>
</gene>
<organism evidence="1 2">
    <name type="scientific">Penicillium cosmopolitanum</name>
    <dbReference type="NCBI Taxonomy" id="1131564"/>
    <lineage>
        <taxon>Eukaryota</taxon>
        <taxon>Fungi</taxon>
        <taxon>Dikarya</taxon>
        <taxon>Ascomycota</taxon>
        <taxon>Pezizomycotina</taxon>
        <taxon>Eurotiomycetes</taxon>
        <taxon>Eurotiomycetidae</taxon>
        <taxon>Eurotiales</taxon>
        <taxon>Aspergillaceae</taxon>
        <taxon>Penicillium</taxon>
    </lineage>
</organism>
<dbReference type="RefSeq" id="XP_056493718.1">
    <property type="nucleotide sequence ID" value="XM_056625136.1"/>
</dbReference>
<dbReference type="EMBL" id="JAPZBU010000003">
    <property type="protein sequence ID" value="KAJ5413872.1"/>
    <property type="molecule type" value="Genomic_DNA"/>
</dbReference>
<keyword evidence="2" id="KW-1185">Reference proteome</keyword>
<reference evidence="1" key="1">
    <citation type="submission" date="2022-12" db="EMBL/GenBank/DDBJ databases">
        <authorList>
            <person name="Petersen C."/>
        </authorList>
    </citation>
    <scope>NUCLEOTIDE SEQUENCE</scope>
    <source>
        <strain evidence="1">IBT 29677</strain>
    </source>
</reference>
<accession>A0A9W9WAP1</accession>
<evidence type="ECO:0000313" key="1">
    <source>
        <dbReference type="EMBL" id="KAJ5413872.1"/>
    </source>
</evidence>
<proteinExistence type="predicted"/>
<dbReference type="GeneID" id="81364116"/>
<name>A0A9W9WAP1_9EURO</name>
<protein>
    <submittedName>
        <fullName evidence="1">Uncharacterized protein</fullName>
    </submittedName>
</protein>
<evidence type="ECO:0000313" key="2">
    <source>
        <dbReference type="Proteomes" id="UP001147747"/>
    </source>
</evidence>
<dbReference type="AlphaFoldDB" id="A0A9W9WAP1"/>
<dbReference type="Proteomes" id="UP001147747">
    <property type="component" value="Unassembled WGS sequence"/>
</dbReference>